<evidence type="ECO:0000313" key="3">
    <source>
        <dbReference type="Proteomes" id="UP001189429"/>
    </source>
</evidence>
<evidence type="ECO:0000313" key="2">
    <source>
        <dbReference type="EMBL" id="CAK0897810.1"/>
    </source>
</evidence>
<keyword evidence="3" id="KW-1185">Reference proteome</keyword>
<reference evidence="2" key="1">
    <citation type="submission" date="2023-10" db="EMBL/GenBank/DDBJ databases">
        <authorList>
            <person name="Chen Y."/>
            <person name="Shah S."/>
            <person name="Dougan E. K."/>
            <person name="Thang M."/>
            <person name="Chan C."/>
        </authorList>
    </citation>
    <scope>NUCLEOTIDE SEQUENCE [LARGE SCALE GENOMIC DNA]</scope>
</reference>
<dbReference type="Proteomes" id="UP001189429">
    <property type="component" value="Unassembled WGS sequence"/>
</dbReference>
<accession>A0ABN9XFH1</accession>
<gene>
    <name evidence="2" type="ORF">PCOR1329_LOCUS75876</name>
</gene>
<comment type="caution">
    <text evidence="2">The sequence shown here is derived from an EMBL/GenBank/DDBJ whole genome shotgun (WGS) entry which is preliminary data.</text>
</comment>
<organism evidence="2 3">
    <name type="scientific">Prorocentrum cordatum</name>
    <dbReference type="NCBI Taxonomy" id="2364126"/>
    <lineage>
        <taxon>Eukaryota</taxon>
        <taxon>Sar</taxon>
        <taxon>Alveolata</taxon>
        <taxon>Dinophyceae</taxon>
        <taxon>Prorocentrales</taxon>
        <taxon>Prorocentraceae</taxon>
        <taxon>Prorocentrum</taxon>
    </lineage>
</organism>
<proteinExistence type="predicted"/>
<feature type="non-terminal residue" evidence="2">
    <location>
        <position position="213"/>
    </location>
</feature>
<dbReference type="EMBL" id="CAUYUJ010020389">
    <property type="protein sequence ID" value="CAK0897810.1"/>
    <property type="molecule type" value="Genomic_DNA"/>
</dbReference>
<sequence>MPGALRAMPPGARGRCEEARRRLAASPLPAALRLLLLSAAAAAMCRFGARAWIGGGAAAVRRGQGGSGRPRERAGRVVCLAISERPPPPKPPRERRMSQMEKQADAIVHAVVAVELLDWHGKLTGGLEHAFRKCVYTPVMPRLLRLTTRERSAFDDYRSDQPGPEPWNGRKISRPSRVHDATLERQFTLGNIFTMEALSALSRTDEGKWLPQA</sequence>
<name>A0ABN9XFH1_9DINO</name>
<protein>
    <submittedName>
        <fullName evidence="2">Uncharacterized protein</fullName>
    </submittedName>
</protein>
<evidence type="ECO:0000256" key="1">
    <source>
        <dbReference type="SAM" id="MobiDB-lite"/>
    </source>
</evidence>
<feature type="region of interest" description="Disordered" evidence="1">
    <location>
        <begin position="155"/>
        <end position="174"/>
    </location>
</feature>